<dbReference type="PANTHER" id="PTHR36112:SF1">
    <property type="entry name" value="RIBOSOMAL RNA SMALL SUBUNIT METHYLTRANSFERASE J"/>
    <property type="match status" value="1"/>
</dbReference>
<dbReference type="InterPro" id="IPR007536">
    <property type="entry name" value="16SrRNA_methylTrfase_J"/>
</dbReference>
<keyword evidence="1" id="KW-0808">Transferase</keyword>
<evidence type="ECO:0000313" key="2">
    <source>
        <dbReference type="Proteomes" id="UP000009026"/>
    </source>
</evidence>
<dbReference type="Gene3D" id="3.40.50.150">
    <property type="entry name" value="Vaccinia Virus protein VP39"/>
    <property type="match status" value="1"/>
</dbReference>
<dbReference type="Pfam" id="PF04445">
    <property type="entry name" value="SAM_MT"/>
    <property type="match status" value="1"/>
</dbReference>
<proteinExistence type="predicted"/>
<dbReference type="KEGG" id="mym:A176_003229"/>
<dbReference type="STRING" id="1297742.A176_003229"/>
<dbReference type="CDD" id="cd02440">
    <property type="entry name" value="AdoMet_MTases"/>
    <property type="match status" value="1"/>
</dbReference>
<reference evidence="1 2" key="1">
    <citation type="journal article" date="2016" name="PLoS ONE">
        <title>Complete Genome Sequence and Comparative Genomics of a Novel Myxobacterium Myxococcus hansupus.</title>
        <authorList>
            <person name="Sharma G."/>
            <person name="Narwani T."/>
            <person name="Subramanian S."/>
        </authorList>
    </citation>
    <scope>NUCLEOTIDE SEQUENCE [LARGE SCALE GENOMIC DNA]</scope>
    <source>
        <strain evidence="2">mixupus</strain>
    </source>
</reference>
<dbReference type="PATRIC" id="fig|1297742.4.peg.3258"/>
<keyword evidence="1" id="KW-0489">Methyltransferase</keyword>
<dbReference type="EMBL" id="CP012109">
    <property type="protein sequence ID" value="AKQ66317.1"/>
    <property type="molecule type" value="Genomic_DNA"/>
</dbReference>
<dbReference type="eggNOG" id="COG2518">
    <property type="taxonomic scope" value="Bacteria"/>
</dbReference>
<dbReference type="SUPFAM" id="SSF53335">
    <property type="entry name" value="S-adenosyl-L-methionine-dependent methyltransferases"/>
    <property type="match status" value="1"/>
</dbReference>
<gene>
    <name evidence="1" type="ORF">A176_003229</name>
</gene>
<keyword evidence="2" id="KW-1185">Reference proteome</keyword>
<dbReference type="GO" id="GO:0008990">
    <property type="term" value="F:rRNA (guanine-N2-)-methyltransferase activity"/>
    <property type="evidence" value="ECO:0007669"/>
    <property type="project" value="InterPro"/>
</dbReference>
<organism evidence="1 2">
    <name type="scientific">Pseudomyxococcus hansupus</name>
    <dbReference type="NCBI Taxonomy" id="1297742"/>
    <lineage>
        <taxon>Bacteria</taxon>
        <taxon>Pseudomonadati</taxon>
        <taxon>Myxococcota</taxon>
        <taxon>Myxococcia</taxon>
        <taxon>Myxococcales</taxon>
        <taxon>Cystobacterineae</taxon>
        <taxon>Myxococcaceae</taxon>
        <taxon>Pseudomyxococcus</taxon>
    </lineage>
</organism>
<dbReference type="AlphaFoldDB" id="A0A0H4XE18"/>
<protein>
    <submittedName>
        <fullName evidence="1">Protein-L-isoD(D-D) O-methyltransferase</fullName>
    </submittedName>
</protein>
<evidence type="ECO:0000313" key="1">
    <source>
        <dbReference type="EMBL" id="AKQ66317.1"/>
    </source>
</evidence>
<dbReference type="PANTHER" id="PTHR36112">
    <property type="entry name" value="RIBOSOMAL RNA SMALL SUBUNIT METHYLTRANSFERASE J"/>
    <property type="match status" value="1"/>
</dbReference>
<sequence length="266" mass="28684">MPKAEVALVPLAVTTSTKVDAALVREARAVGARWGVPFLPRRAKESVAPWLGTKASALLVVGGDGVTLWDAEGSFGFHAGMAHLRRMRLREGEADAFVRVAELRAGDAVLDCTLGLAQDAMVASLAVGPSGRVVGLERSQALAAVAGEGLRRYALGEDSGPVEVLHADAREYLKTLAPRSFDVVFFDPMFAKPRKSQPAFDMLRRFAEHAPLTLETLEAARRVARRWVVVKGAKYTDDLRKLGLEDEPGSRFTDVVWGRVGPSGEP</sequence>
<dbReference type="Proteomes" id="UP000009026">
    <property type="component" value="Chromosome"/>
</dbReference>
<dbReference type="InterPro" id="IPR029063">
    <property type="entry name" value="SAM-dependent_MTases_sf"/>
</dbReference>
<accession>A0A0H4XE18</accession>
<name>A0A0H4XE18_9BACT</name>